<name>A0A0J7KG48_LASNI</name>
<feature type="domain" description="Dipeptidylpeptidase IV N-terminal" evidence="4">
    <location>
        <begin position="11"/>
        <end position="77"/>
    </location>
</feature>
<keyword evidence="1" id="KW-0031">Aminopeptidase</keyword>
<evidence type="ECO:0000313" key="5">
    <source>
        <dbReference type="EMBL" id="KMQ89224.1"/>
    </source>
</evidence>
<dbReference type="EMBL" id="LBMM01008011">
    <property type="protein sequence ID" value="KMQ89224.1"/>
    <property type="molecule type" value="Genomic_DNA"/>
</dbReference>
<keyword evidence="1" id="KW-0378">Hydrolase</keyword>
<evidence type="ECO:0000256" key="2">
    <source>
        <dbReference type="ARBA" id="ARBA00022825"/>
    </source>
</evidence>
<dbReference type="Pfam" id="PF00930">
    <property type="entry name" value="DPPIV_N"/>
    <property type="match status" value="1"/>
</dbReference>
<reference evidence="5 6" key="1">
    <citation type="submission" date="2015-04" db="EMBL/GenBank/DDBJ databases">
        <title>Lasius niger genome sequencing.</title>
        <authorList>
            <person name="Konorov E.A."/>
            <person name="Nikitin M.A."/>
            <person name="Kirill M.V."/>
            <person name="Chang P."/>
        </authorList>
    </citation>
    <scope>NUCLEOTIDE SEQUENCE [LARGE SCALE GENOMIC DNA]</scope>
    <source>
        <tissue evidence="5">Whole</tissue>
    </source>
</reference>
<dbReference type="Gene3D" id="2.140.10.30">
    <property type="entry name" value="Dipeptidylpeptidase IV, N-terminal domain"/>
    <property type="match status" value="1"/>
</dbReference>
<feature type="non-terminal residue" evidence="5">
    <location>
        <position position="77"/>
    </location>
</feature>
<dbReference type="STRING" id="67767.A0A0J7KG48"/>
<gene>
    <name evidence="5" type="ORF">RF55_11166</name>
</gene>
<accession>A0A0J7KG48</accession>
<protein>
    <submittedName>
        <fullName evidence="5">Venom dipeptidyl peptidase 4-like protein</fullName>
    </submittedName>
</protein>
<dbReference type="InterPro" id="IPR050278">
    <property type="entry name" value="Serine_Prot_S9B/DPPIV"/>
</dbReference>
<organism evidence="5 6">
    <name type="scientific">Lasius niger</name>
    <name type="common">Black garden ant</name>
    <dbReference type="NCBI Taxonomy" id="67767"/>
    <lineage>
        <taxon>Eukaryota</taxon>
        <taxon>Metazoa</taxon>
        <taxon>Ecdysozoa</taxon>
        <taxon>Arthropoda</taxon>
        <taxon>Hexapoda</taxon>
        <taxon>Insecta</taxon>
        <taxon>Pterygota</taxon>
        <taxon>Neoptera</taxon>
        <taxon>Endopterygota</taxon>
        <taxon>Hymenoptera</taxon>
        <taxon>Apocrita</taxon>
        <taxon>Aculeata</taxon>
        <taxon>Formicoidea</taxon>
        <taxon>Formicidae</taxon>
        <taxon>Formicinae</taxon>
        <taxon>Lasius</taxon>
        <taxon>Lasius</taxon>
    </lineage>
</organism>
<dbReference type="PaxDb" id="67767-A0A0J7KG48"/>
<evidence type="ECO:0000313" key="6">
    <source>
        <dbReference type="Proteomes" id="UP000036403"/>
    </source>
</evidence>
<proteinExistence type="predicted"/>
<dbReference type="GO" id="GO:0005886">
    <property type="term" value="C:plasma membrane"/>
    <property type="evidence" value="ECO:0007669"/>
    <property type="project" value="TreeGrafter"/>
</dbReference>
<dbReference type="GO" id="GO:0006508">
    <property type="term" value="P:proteolysis"/>
    <property type="evidence" value="ECO:0007669"/>
    <property type="project" value="InterPro"/>
</dbReference>
<dbReference type="PANTHER" id="PTHR11731:SF200">
    <property type="entry name" value="DIPEPTIDYL PEPTIDASE 10, ISOFORM B"/>
    <property type="match status" value="1"/>
</dbReference>
<dbReference type="GO" id="GO:0004177">
    <property type="term" value="F:aminopeptidase activity"/>
    <property type="evidence" value="ECO:0007669"/>
    <property type="project" value="UniProtKB-KW"/>
</dbReference>
<sequence>MYEKKIVDNYRTETILAANESTPLQLATWAPRDNALIYVHQNNIYYRPEAEVANDYQITNTGVFGTIYNGVPDWVYE</sequence>
<evidence type="ECO:0000259" key="4">
    <source>
        <dbReference type="Pfam" id="PF00930"/>
    </source>
</evidence>
<keyword evidence="6" id="KW-1185">Reference proteome</keyword>
<dbReference type="Proteomes" id="UP000036403">
    <property type="component" value="Unassembled WGS sequence"/>
</dbReference>
<keyword evidence="1" id="KW-0645">Protease</keyword>
<dbReference type="PANTHER" id="PTHR11731">
    <property type="entry name" value="PROTEASE FAMILY S9B,C DIPEPTIDYL-PEPTIDASE IV-RELATED"/>
    <property type="match status" value="1"/>
</dbReference>
<dbReference type="GO" id="GO:0008236">
    <property type="term" value="F:serine-type peptidase activity"/>
    <property type="evidence" value="ECO:0007669"/>
    <property type="project" value="UniProtKB-KW"/>
</dbReference>
<keyword evidence="3" id="KW-0325">Glycoprotein</keyword>
<keyword evidence="2" id="KW-0720">Serine protease</keyword>
<dbReference type="SUPFAM" id="SSF82171">
    <property type="entry name" value="DPP6 N-terminal domain-like"/>
    <property type="match status" value="1"/>
</dbReference>
<dbReference type="GO" id="GO:0008239">
    <property type="term" value="F:dipeptidyl-peptidase activity"/>
    <property type="evidence" value="ECO:0007669"/>
    <property type="project" value="TreeGrafter"/>
</dbReference>
<dbReference type="InterPro" id="IPR002469">
    <property type="entry name" value="Peptidase_S9B_N"/>
</dbReference>
<evidence type="ECO:0000256" key="1">
    <source>
        <dbReference type="ARBA" id="ARBA00022438"/>
    </source>
</evidence>
<comment type="caution">
    <text evidence="5">The sequence shown here is derived from an EMBL/GenBank/DDBJ whole genome shotgun (WGS) entry which is preliminary data.</text>
</comment>
<evidence type="ECO:0000256" key="3">
    <source>
        <dbReference type="ARBA" id="ARBA00023180"/>
    </source>
</evidence>
<dbReference type="AlphaFoldDB" id="A0A0J7KG48"/>
<dbReference type="OrthoDB" id="16520at2759"/>